<dbReference type="EMBL" id="JAGDEL010000010">
    <property type="protein sequence ID" value="MBO1512843.1"/>
    <property type="molecule type" value="Genomic_DNA"/>
</dbReference>
<sequence length="54" mass="5997">MLRFFKNGSKKDANCCNVKIEEVKDSNTSTSTSTSEESLNEDEKKVCCSTDDAK</sequence>
<feature type="region of interest" description="Disordered" evidence="1">
    <location>
        <begin position="24"/>
        <end position="54"/>
    </location>
</feature>
<accession>A0ABS3N4P0</accession>
<evidence type="ECO:0000313" key="2">
    <source>
        <dbReference type="EMBL" id="MBO1512843.1"/>
    </source>
</evidence>
<evidence type="ECO:0000256" key="1">
    <source>
        <dbReference type="SAM" id="MobiDB-lite"/>
    </source>
</evidence>
<organism evidence="2 3">
    <name type="scientific">Metabacillus bambusae</name>
    <dbReference type="NCBI Taxonomy" id="2795218"/>
    <lineage>
        <taxon>Bacteria</taxon>
        <taxon>Bacillati</taxon>
        <taxon>Bacillota</taxon>
        <taxon>Bacilli</taxon>
        <taxon>Bacillales</taxon>
        <taxon>Bacillaceae</taxon>
        <taxon>Metabacillus</taxon>
    </lineage>
</organism>
<name>A0ABS3N4P0_9BACI</name>
<reference evidence="2 3" key="1">
    <citation type="submission" date="2021-03" db="EMBL/GenBank/DDBJ databases">
        <title>Whole genome sequence of Metabacillus bambusae BG109.</title>
        <authorList>
            <person name="Jeong J.W."/>
        </authorList>
    </citation>
    <scope>NUCLEOTIDE SEQUENCE [LARGE SCALE GENOMIC DNA]</scope>
    <source>
        <strain evidence="2 3">BG109</strain>
    </source>
</reference>
<dbReference type="Proteomes" id="UP000663981">
    <property type="component" value="Unassembled WGS sequence"/>
</dbReference>
<protein>
    <submittedName>
        <fullName evidence="2">Uncharacterized protein</fullName>
    </submittedName>
</protein>
<feature type="compositionally biased region" description="Basic and acidic residues" evidence="1">
    <location>
        <begin position="41"/>
        <end position="54"/>
    </location>
</feature>
<evidence type="ECO:0000313" key="3">
    <source>
        <dbReference type="Proteomes" id="UP000663981"/>
    </source>
</evidence>
<proteinExistence type="predicted"/>
<comment type="caution">
    <text evidence="2">The sequence shown here is derived from an EMBL/GenBank/DDBJ whole genome shotgun (WGS) entry which is preliminary data.</text>
</comment>
<gene>
    <name evidence="2" type="ORF">I7822_14390</name>
</gene>
<keyword evidence="3" id="KW-1185">Reference proteome</keyword>
<dbReference type="RefSeq" id="WP_207979301.1">
    <property type="nucleotide sequence ID" value="NZ_JAGDEL010000010.1"/>
</dbReference>
<feature type="compositionally biased region" description="Low complexity" evidence="1">
    <location>
        <begin position="26"/>
        <end position="37"/>
    </location>
</feature>